<dbReference type="Gene3D" id="3.40.30.10">
    <property type="entry name" value="Glutaredoxin"/>
    <property type="match status" value="1"/>
</dbReference>
<gene>
    <name evidence="2" type="ORF">SCD_n02098</name>
</gene>
<feature type="domain" description="Thioredoxin" evidence="1">
    <location>
        <begin position="19"/>
        <end position="99"/>
    </location>
</feature>
<dbReference type="InterPro" id="IPR036249">
    <property type="entry name" value="Thioredoxin-like_sf"/>
</dbReference>
<evidence type="ECO:0000313" key="3">
    <source>
        <dbReference type="Proteomes" id="UP000015559"/>
    </source>
</evidence>
<accession>S6AMA3</accession>
<dbReference type="CDD" id="cd02947">
    <property type="entry name" value="TRX_family"/>
    <property type="match status" value="1"/>
</dbReference>
<evidence type="ECO:0000313" key="2">
    <source>
        <dbReference type="EMBL" id="BAN35909.1"/>
    </source>
</evidence>
<dbReference type="AlphaFoldDB" id="S6AMA3"/>
<proteinExistence type="predicted"/>
<name>S6AMA3_SULDS</name>
<reference evidence="2 3" key="1">
    <citation type="journal article" date="2012" name="Appl. Environ. Microbiol.">
        <title>Draft genome sequence of a psychrotolerant sulfur-oxidizing bacterium, Sulfuricella denitrificans skB26, and proteomic insights into cold adaptation.</title>
        <authorList>
            <person name="Watanabe T."/>
            <person name="Kojima H."/>
            <person name="Fukui M."/>
        </authorList>
    </citation>
    <scope>NUCLEOTIDE SEQUENCE [LARGE SCALE GENOMIC DNA]</scope>
    <source>
        <strain evidence="3">skB26</strain>
    </source>
</reference>
<evidence type="ECO:0000259" key="1">
    <source>
        <dbReference type="Pfam" id="PF00085"/>
    </source>
</evidence>
<organism evidence="2 3">
    <name type="scientific">Sulfuricella denitrificans (strain DSM 22764 / NBRC 105220 / skB26)</name>
    <dbReference type="NCBI Taxonomy" id="1163617"/>
    <lineage>
        <taxon>Bacteria</taxon>
        <taxon>Pseudomonadati</taxon>
        <taxon>Pseudomonadota</taxon>
        <taxon>Betaproteobacteria</taxon>
        <taxon>Nitrosomonadales</taxon>
        <taxon>Sulfuricellaceae</taxon>
        <taxon>Sulfuricella</taxon>
    </lineage>
</organism>
<dbReference type="EMBL" id="AP013066">
    <property type="protein sequence ID" value="BAN35909.1"/>
    <property type="molecule type" value="Genomic_DNA"/>
</dbReference>
<dbReference type="Proteomes" id="UP000015559">
    <property type="component" value="Chromosome"/>
</dbReference>
<sequence>MGSFPEKTWRDYSIVKFTNLTEFDFYPRLAQSPGSSLVLFSGPHCGTCRKAEAVLPQALAGWVDRLYKVDVEKSIALAREYEIFHLPALILFVDGHFHAWIHSPLLPEMLQQVVEKALILPAEEAP</sequence>
<dbReference type="Pfam" id="PF00085">
    <property type="entry name" value="Thioredoxin"/>
    <property type="match status" value="1"/>
</dbReference>
<dbReference type="SUPFAM" id="SSF52833">
    <property type="entry name" value="Thioredoxin-like"/>
    <property type="match status" value="1"/>
</dbReference>
<keyword evidence="3" id="KW-1185">Reference proteome</keyword>
<dbReference type="KEGG" id="sdr:SCD_n02098"/>
<protein>
    <recommendedName>
        <fullName evidence="1">Thioredoxin domain-containing protein</fullName>
    </recommendedName>
</protein>
<dbReference type="eggNOG" id="COG0526">
    <property type="taxonomic scope" value="Bacteria"/>
</dbReference>
<dbReference type="STRING" id="1163617.SCD_n02098"/>
<dbReference type="HOGENOM" id="CLU_148736_0_0_4"/>
<dbReference type="InterPro" id="IPR013766">
    <property type="entry name" value="Thioredoxin_domain"/>
</dbReference>